<organism evidence="4">
    <name type="scientific">Oryza brachyantha</name>
    <name type="common">malo sina</name>
    <dbReference type="NCBI Taxonomy" id="4533"/>
    <lineage>
        <taxon>Eukaryota</taxon>
        <taxon>Viridiplantae</taxon>
        <taxon>Streptophyta</taxon>
        <taxon>Embryophyta</taxon>
        <taxon>Tracheophyta</taxon>
        <taxon>Spermatophyta</taxon>
        <taxon>Magnoliopsida</taxon>
        <taxon>Liliopsida</taxon>
        <taxon>Poales</taxon>
        <taxon>Poaceae</taxon>
        <taxon>BOP clade</taxon>
        <taxon>Oryzoideae</taxon>
        <taxon>Oryzeae</taxon>
        <taxon>Oryzinae</taxon>
        <taxon>Oryza</taxon>
    </lineage>
</organism>
<sequence length="117" mass="12719">MTRMKIKIIFPDGYCKRMGDVIDWRCGAISATLTMYASSIKRFAGGTMPVVLEDMATVVTSLDIGIAMAANRKLRLVVSFLLPCMLLEGYSQMKFLSGSVKSAKVSGCIQISQISLA</sequence>
<name>J3M5F5_ORYBR</name>
<dbReference type="InterPro" id="IPR036640">
    <property type="entry name" value="ABC1_TM_sf"/>
</dbReference>
<evidence type="ECO:0000313" key="4">
    <source>
        <dbReference type="EnsemblPlants" id="OB05G18290.1"/>
    </source>
</evidence>
<reference evidence="4" key="1">
    <citation type="journal article" date="2013" name="Nat. Commun.">
        <title>Whole-genome sequencing of Oryza brachyantha reveals mechanisms underlying Oryza genome evolution.</title>
        <authorList>
            <person name="Chen J."/>
            <person name="Huang Q."/>
            <person name="Gao D."/>
            <person name="Wang J."/>
            <person name="Lang Y."/>
            <person name="Liu T."/>
            <person name="Li B."/>
            <person name="Bai Z."/>
            <person name="Luis Goicoechea J."/>
            <person name="Liang C."/>
            <person name="Chen C."/>
            <person name="Zhang W."/>
            <person name="Sun S."/>
            <person name="Liao Y."/>
            <person name="Zhang X."/>
            <person name="Yang L."/>
            <person name="Song C."/>
            <person name="Wang M."/>
            <person name="Shi J."/>
            <person name="Liu G."/>
            <person name="Liu J."/>
            <person name="Zhou H."/>
            <person name="Zhou W."/>
            <person name="Yu Q."/>
            <person name="An N."/>
            <person name="Chen Y."/>
            <person name="Cai Q."/>
            <person name="Wang B."/>
            <person name="Liu B."/>
            <person name="Min J."/>
            <person name="Huang Y."/>
            <person name="Wu H."/>
            <person name="Li Z."/>
            <person name="Zhang Y."/>
            <person name="Yin Y."/>
            <person name="Song W."/>
            <person name="Jiang J."/>
            <person name="Jackson S.A."/>
            <person name="Wing R.A."/>
            <person name="Wang J."/>
            <person name="Chen M."/>
        </authorList>
    </citation>
    <scope>NUCLEOTIDE SEQUENCE [LARGE SCALE GENOMIC DNA]</scope>
    <source>
        <strain evidence="4">cv. IRGC 101232</strain>
    </source>
</reference>
<keyword evidence="5" id="KW-1185">Reference proteome</keyword>
<dbReference type="EnsemblPlants" id="OB05G18290.1">
    <property type="protein sequence ID" value="OB05G18290.1"/>
    <property type="gene ID" value="OB05G18290"/>
</dbReference>
<evidence type="ECO:0000313" key="5">
    <source>
        <dbReference type="Proteomes" id="UP000006038"/>
    </source>
</evidence>
<dbReference type="Gene3D" id="1.20.1560.10">
    <property type="entry name" value="ABC transporter type 1, transmembrane domain"/>
    <property type="match status" value="1"/>
</dbReference>
<keyword evidence="2" id="KW-1133">Transmembrane helix</keyword>
<dbReference type="Proteomes" id="UP000006038">
    <property type="component" value="Chromosome 5"/>
</dbReference>
<keyword evidence="1" id="KW-0812">Transmembrane</keyword>
<dbReference type="AlphaFoldDB" id="J3M5F5"/>
<keyword evidence="3" id="KW-0472">Membrane</keyword>
<dbReference type="Gramene" id="OB05G18290.1">
    <property type="protein sequence ID" value="OB05G18290.1"/>
    <property type="gene ID" value="OB05G18290"/>
</dbReference>
<accession>J3M5F5</accession>
<dbReference type="HOGENOM" id="CLU_2088556_0_0_1"/>
<evidence type="ECO:0000256" key="2">
    <source>
        <dbReference type="ARBA" id="ARBA00022989"/>
    </source>
</evidence>
<proteinExistence type="predicted"/>
<reference evidence="4" key="2">
    <citation type="submission" date="2013-04" db="UniProtKB">
        <authorList>
            <consortium name="EnsemblPlants"/>
        </authorList>
    </citation>
    <scope>IDENTIFICATION</scope>
</reference>
<evidence type="ECO:0000256" key="3">
    <source>
        <dbReference type="ARBA" id="ARBA00023136"/>
    </source>
</evidence>
<evidence type="ECO:0000256" key="1">
    <source>
        <dbReference type="ARBA" id="ARBA00022692"/>
    </source>
</evidence>
<dbReference type="GO" id="GO:0005524">
    <property type="term" value="F:ATP binding"/>
    <property type="evidence" value="ECO:0007669"/>
    <property type="project" value="InterPro"/>
</dbReference>
<dbReference type="GO" id="GO:0016020">
    <property type="term" value="C:membrane"/>
    <property type="evidence" value="ECO:0007669"/>
    <property type="project" value="InterPro"/>
</dbReference>
<protein>
    <submittedName>
        <fullName evidence="4">Uncharacterized protein</fullName>
    </submittedName>
</protein>